<dbReference type="InterPro" id="IPR036097">
    <property type="entry name" value="HisK_dim/P_sf"/>
</dbReference>
<dbReference type="eggNOG" id="COG5002">
    <property type="taxonomic scope" value="Bacteria"/>
</dbReference>
<gene>
    <name evidence="7" type="ORF">MPL1_00337</name>
</gene>
<dbReference type="PROSITE" id="PS50109">
    <property type="entry name" value="HIS_KIN"/>
    <property type="match status" value="1"/>
</dbReference>
<keyword evidence="7" id="KW-0418">Kinase</keyword>
<dbReference type="SUPFAM" id="SSF47384">
    <property type="entry name" value="Homodimeric domain of signal transducing histidine kinase"/>
    <property type="match status" value="1"/>
</dbReference>
<organism evidence="7 8">
    <name type="scientific">Methylophaga lonarensis MPL</name>
    <dbReference type="NCBI Taxonomy" id="1286106"/>
    <lineage>
        <taxon>Bacteria</taxon>
        <taxon>Pseudomonadati</taxon>
        <taxon>Pseudomonadota</taxon>
        <taxon>Gammaproteobacteria</taxon>
        <taxon>Thiotrichales</taxon>
        <taxon>Piscirickettsiaceae</taxon>
        <taxon>Methylophaga</taxon>
    </lineage>
</organism>
<dbReference type="Gene3D" id="1.10.287.130">
    <property type="match status" value="1"/>
</dbReference>
<dbReference type="Gene3D" id="3.30.565.10">
    <property type="entry name" value="Histidine kinase-like ATPase, C-terminal domain"/>
    <property type="match status" value="1"/>
</dbReference>
<keyword evidence="8" id="KW-1185">Reference proteome</keyword>
<dbReference type="Gene3D" id="3.30.450.20">
    <property type="entry name" value="PAS domain"/>
    <property type="match status" value="1"/>
</dbReference>
<evidence type="ECO:0000256" key="1">
    <source>
        <dbReference type="ARBA" id="ARBA00000085"/>
    </source>
</evidence>
<dbReference type="PROSITE" id="PS50112">
    <property type="entry name" value="PAS"/>
    <property type="match status" value="1"/>
</dbReference>
<dbReference type="SMART" id="SM00388">
    <property type="entry name" value="HisKA"/>
    <property type="match status" value="1"/>
</dbReference>
<evidence type="ECO:0000256" key="4">
    <source>
        <dbReference type="SAM" id="MobiDB-lite"/>
    </source>
</evidence>
<proteinExistence type="predicted"/>
<keyword evidence="7" id="KW-0282">Flagellum</keyword>
<evidence type="ECO:0000313" key="7">
    <source>
        <dbReference type="EMBL" id="EMR14282.1"/>
    </source>
</evidence>
<evidence type="ECO:0000259" key="6">
    <source>
        <dbReference type="PROSITE" id="PS50112"/>
    </source>
</evidence>
<comment type="catalytic activity">
    <reaction evidence="1">
        <text>ATP + protein L-histidine = ADP + protein N-phospho-L-histidine.</text>
        <dbReference type="EC" id="2.7.13.3"/>
    </reaction>
</comment>
<dbReference type="CDD" id="cd00082">
    <property type="entry name" value="HisKA"/>
    <property type="match status" value="1"/>
</dbReference>
<evidence type="ECO:0000256" key="2">
    <source>
        <dbReference type="ARBA" id="ARBA00012438"/>
    </source>
</evidence>
<dbReference type="CDD" id="cd00130">
    <property type="entry name" value="PAS"/>
    <property type="match status" value="1"/>
</dbReference>
<keyword evidence="3" id="KW-0597">Phosphoprotein</keyword>
<dbReference type="InterPro" id="IPR005467">
    <property type="entry name" value="His_kinase_dom"/>
</dbReference>
<dbReference type="EMBL" id="APHR01000002">
    <property type="protein sequence ID" value="EMR14282.1"/>
    <property type="molecule type" value="Genomic_DNA"/>
</dbReference>
<dbReference type="Pfam" id="PF02518">
    <property type="entry name" value="HATPase_c"/>
    <property type="match status" value="1"/>
</dbReference>
<dbReference type="PANTHER" id="PTHR43065:SF29">
    <property type="entry name" value="SENSOR PROTEIN KINASE FLES"/>
    <property type="match status" value="1"/>
</dbReference>
<feature type="region of interest" description="Disordered" evidence="4">
    <location>
        <begin position="1"/>
        <end position="20"/>
    </location>
</feature>
<reference evidence="7 8" key="1">
    <citation type="journal article" date="2013" name="Genome Announc.">
        <title>Draft Genome Sequence of Methylophaga lonarensis MPLT, a Haloalkaliphilic (Non-Methane-Utilizing) Methylotroph.</title>
        <authorList>
            <person name="Shetty S.A."/>
            <person name="Marathe N.P."/>
            <person name="Munot H."/>
            <person name="Antony C.P."/>
            <person name="Dhotre D.P."/>
            <person name="Murrell J.C."/>
            <person name="Shouche Y.S."/>
        </authorList>
    </citation>
    <scope>NUCLEOTIDE SEQUENCE [LARGE SCALE GENOMIC DNA]</scope>
    <source>
        <strain evidence="7 8">MPL</strain>
    </source>
</reference>
<protein>
    <recommendedName>
        <fullName evidence="2">histidine kinase</fullName>
        <ecNumber evidence="2">2.7.13.3</ecNumber>
    </recommendedName>
</protein>
<accession>M7P440</accession>
<dbReference type="InterPro" id="IPR036890">
    <property type="entry name" value="HATPase_C_sf"/>
</dbReference>
<feature type="domain" description="PAS" evidence="6">
    <location>
        <begin position="61"/>
        <end position="97"/>
    </location>
</feature>
<feature type="domain" description="Histidine kinase" evidence="5">
    <location>
        <begin position="176"/>
        <end position="388"/>
    </location>
</feature>
<name>M7P440_9GAMM</name>
<dbReference type="InterPro" id="IPR003594">
    <property type="entry name" value="HATPase_dom"/>
</dbReference>
<evidence type="ECO:0000259" key="5">
    <source>
        <dbReference type="PROSITE" id="PS50109"/>
    </source>
</evidence>
<evidence type="ECO:0000256" key="3">
    <source>
        <dbReference type="ARBA" id="ARBA00022553"/>
    </source>
</evidence>
<dbReference type="Pfam" id="PF00512">
    <property type="entry name" value="HisKA"/>
    <property type="match status" value="1"/>
</dbReference>
<dbReference type="SUPFAM" id="SSF55874">
    <property type="entry name" value="ATPase domain of HSP90 chaperone/DNA topoisomerase II/histidine kinase"/>
    <property type="match status" value="1"/>
</dbReference>
<dbReference type="InterPro" id="IPR003661">
    <property type="entry name" value="HisK_dim/P_dom"/>
</dbReference>
<keyword evidence="7" id="KW-0969">Cilium</keyword>
<dbReference type="PATRIC" id="fig|1286106.3.peg.66"/>
<keyword evidence="7" id="KW-0808">Transferase</keyword>
<dbReference type="PANTHER" id="PTHR43065">
    <property type="entry name" value="SENSOR HISTIDINE KINASE"/>
    <property type="match status" value="1"/>
</dbReference>
<sequence>MNPFGENVMHPELSVTREPRSALPVSSASSDLVTNNQVFDFSRGLSQAVRKNRQAENTRRLENRMTRLMQVLPAGVVVLDGAGRVQQSNAAAIALLGEPLNGQKWISVIDRAFSPQPDDGHDVSLKNGRRCHISTSPLEDEPGQIVLLQDVTETRALQQKVSHLQRLSAMGEMAARLAHQIRTPLSSALLYLAPILKQQTEPELKQRFASKLHQSLTHMEQLVRNMLAFARGDMNETGPVALEQLLDEVQQQFDAQPDAQRYALQVVNSVVDGYLYGSQPALVSVLNNLLNNAREACGEQGEITIYADYVAGDAGEQCIEITVEDNGCGISASDKDRVLQPFFTTRPAGTGLGLAVASSIIKAHKGSFWLDSEPGEGSTFGMRLPIYRPYMGPSTHQMTRRGVQ</sequence>
<dbReference type="InterPro" id="IPR035965">
    <property type="entry name" value="PAS-like_dom_sf"/>
</dbReference>
<evidence type="ECO:0000313" key="8">
    <source>
        <dbReference type="Proteomes" id="UP000012019"/>
    </source>
</evidence>
<dbReference type="STRING" id="1286106.MPL1_00337"/>
<dbReference type="AlphaFoldDB" id="M7P440"/>
<dbReference type="SMART" id="SM00387">
    <property type="entry name" value="HATPase_c"/>
    <property type="match status" value="1"/>
</dbReference>
<dbReference type="GO" id="GO:0000155">
    <property type="term" value="F:phosphorelay sensor kinase activity"/>
    <property type="evidence" value="ECO:0007669"/>
    <property type="project" value="InterPro"/>
</dbReference>
<dbReference type="InterPro" id="IPR000014">
    <property type="entry name" value="PAS"/>
</dbReference>
<dbReference type="SUPFAM" id="SSF55785">
    <property type="entry name" value="PYP-like sensor domain (PAS domain)"/>
    <property type="match status" value="1"/>
</dbReference>
<comment type="caution">
    <text evidence="7">The sequence shown here is derived from an EMBL/GenBank/DDBJ whole genome shotgun (WGS) entry which is preliminary data.</text>
</comment>
<dbReference type="InterPro" id="IPR004358">
    <property type="entry name" value="Sig_transdc_His_kin-like_C"/>
</dbReference>
<dbReference type="Proteomes" id="UP000012019">
    <property type="component" value="Unassembled WGS sequence"/>
</dbReference>
<keyword evidence="7" id="KW-0966">Cell projection</keyword>
<dbReference type="EC" id="2.7.13.3" evidence="2"/>
<dbReference type="RefSeq" id="WP_009725135.1">
    <property type="nucleotide sequence ID" value="NZ_APHR01000002.1"/>
</dbReference>
<dbReference type="PRINTS" id="PR00344">
    <property type="entry name" value="BCTRLSENSOR"/>
</dbReference>